<keyword evidence="2" id="KW-0472">Membrane</keyword>
<reference evidence="4 5" key="1">
    <citation type="submission" date="2024-09" db="EMBL/GenBank/DDBJ databases">
        <authorList>
            <person name="Sun Q."/>
            <person name="Mori K."/>
        </authorList>
    </citation>
    <scope>NUCLEOTIDE SEQUENCE [LARGE SCALE GENOMIC DNA]</scope>
    <source>
        <strain evidence="4 5">JCM 15389</strain>
    </source>
</reference>
<protein>
    <submittedName>
        <fullName evidence="4">Prepilin peptidase</fullName>
        <ecNumber evidence="4">3.4.23.43</ecNumber>
    </submittedName>
</protein>
<feature type="transmembrane region" description="Helical" evidence="2">
    <location>
        <begin position="193"/>
        <end position="213"/>
    </location>
</feature>
<evidence type="ECO:0000256" key="2">
    <source>
        <dbReference type="SAM" id="Phobius"/>
    </source>
</evidence>
<dbReference type="EC" id="3.4.23.43" evidence="4"/>
<feature type="domain" description="Prepilin type IV endopeptidase peptidase" evidence="3">
    <location>
        <begin position="95"/>
        <end position="206"/>
    </location>
</feature>
<keyword evidence="4" id="KW-0378">Hydrolase</keyword>
<feature type="transmembrane region" description="Helical" evidence="2">
    <location>
        <begin position="6"/>
        <end position="27"/>
    </location>
</feature>
<proteinExistence type="inferred from homology"/>
<dbReference type="GO" id="GO:0004190">
    <property type="term" value="F:aspartic-type endopeptidase activity"/>
    <property type="evidence" value="ECO:0007669"/>
    <property type="project" value="UniProtKB-EC"/>
</dbReference>
<organism evidence="4 5">
    <name type="scientific">Aciditerrimonas ferrireducens</name>
    <dbReference type="NCBI Taxonomy" id="667306"/>
    <lineage>
        <taxon>Bacteria</taxon>
        <taxon>Bacillati</taxon>
        <taxon>Actinomycetota</taxon>
        <taxon>Acidimicrobiia</taxon>
        <taxon>Acidimicrobiales</taxon>
        <taxon>Acidimicrobiaceae</taxon>
        <taxon>Aciditerrimonas</taxon>
    </lineage>
</organism>
<dbReference type="Proteomes" id="UP001589788">
    <property type="component" value="Unassembled WGS sequence"/>
</dbReference>
<feature type="transmembrane region" description="Helical" evidence="2">
    <location>
        <begin position="90"/>
        <end position="110"/>
    </location>
</feature>
<evidence type="ECO:0000259" key="3">
    <source>
        <dbReference type="Pfam" id="PF01478"/>
    </source>
</evidence>
<dbReference type="Pfam" id="PF01478">
    <property type="entry name" value="Peptidase_A24"/>
    <property type="match status" value="1"/>
</dbReference>
<comment type="caution">
    <text evidence="4">The sequence shown here is derived from an EMBL/GenBank/DDBJ whole genome shotgun (WGS) entry which is preliminary data.</text>
</comment>
<dbReference type="RefSeq" id="WP_377789891.1">
    <property type="nucleotide sequence ID" value="NZ_JBHLYQ010000091.1"/>
</dbReference>
<comment type="similarity">
    <text evidence="1">Belongs to the peptidase A24 family.</text>
</comment>
<dbReference type="EMBL" id="JBHLYQ010000091">
    <property type="protein sequence ID" value="MFC0082340.1"/>
    <property type="molecule type" value="Genomic_DNA"/>
</dbReference>
<dbReference type="Gene3D" id="1.20.120.1220">
    <property type="match status" value="1"/>
</dbReference>
<keyword evidence="2" id="KW-1133">Transmembrane helix</keyword>
<keyword evidence="5" id="KW-1185">Reference proteome</keyword>
<dbReference type="InterPro" id="IPR050882">
    <property type="entry name" value="Prepilin_peptidase/N-MTase"/>
</dbReference>
<evidence type="ECO:0000313" key="5">
    <source>
        <dbReference type="Proteomes" id="UP001589788"/>
    </source>
</evidence>
<sequence>MDGLVVAGGGVLGFVLGGALELPVAAAQAHRDPWALRWCCRSCGASLGRPGRPCPGCGAPAALGRAGLLALLGAGLLAALAARLGPHPVLLAEMALTLGLLALSAVDLATYRLPNRLLYPTAGAVGGLELLAAAWGGHWADLGRAVLGAVLALAALGLVHLVAPRGMGFGDVRLAGLIGLGCGWFGLERVFVAFFVAFVLGALVGVVVMVVTGHGRRTRLPFGPFLSLGALSALLLGGPLGRLVLHAGH</sequence>
<accession>A0ABV6C3R9</accession>
<feature type="transmembrane region" description="Helical" evidence="2">
    <location>
        <begin position="142"/>
        <end position="163"/>
    </location>
</feature>
<feature type="transmembrane region" description="Helical" evidence="2">
    <location>
        <begin position="117"/>
        <end position="136"/>
    </location>
</feature>
<evidence type="ECO:0000256" key="1">
    <source>
        <dbReference type="ARBA" id="ARBA00005801"/>
    </source>
</evidence>
<keyword evidence="2" id="KW-0812">Transmembrane</keyword>
<dbReference type="InterPro" id="IPR000045">
    <property type="entry name" value="Prepilin_IV_endopep_pep"/>
</dbReference>
<dbReference type="PANTHER" id="PTHR30487">
    <property type="entry name" value="TYPE 4 PREPILIN-LIKE PROTEINS LEADER PEPTIDE-PROCESSING ENZYME"/>
    <property type="match status" value="1"/>
</dbReference>
<evidence type="ECO:0000313" key="4">
    <source>
        <dbReference type="EMBL" id="MFC0082340.1"/>
    </source>
</evidence>
<name>A0ABV6C3R9_9ACTN</name>
<dbReference type="PANTHER" id="PTHR30487:SF0">
    <property type="entry name" value="PREPILIN LEADER PEPTIDASE_N-METHYLTRANSFERASE-RELATED"/>
    <property type="match status" value="1"/>
</dbReference>
<gene>
    <name evidence="4" type="ORF">ACFFRE_09315</name>
</gene>
<feature type="transmembrane region" description="Helical" evidence="2">
    <location>
        <begin position="225"/>
        <end position="245"/>
    </location>
</feature>
<feature type="transmembrane region" description="Helical" evidence="2">
    <location>
        <begin position="66"/>
        <end position="84"/>
    </location>
</feature>